<dbReference type="Pfam" id="PF00300">
    <property type="entry name" value="His_Phos_1"/>
    <property type="match status" value="1"/>
</dbReference>
<name>A0ABW0UEH6_9STRE</name>
<dbReference type="InterPro" id="IPR013078">
    <property type="entry name" value="His_Pase_superF_clade-1"/>
</dbReference>
<dbReference type="PANTHER" id="PTHR48100:SF59">
    <property type="entry name" value="ADENOSYLCOBALAMIN_ALPHA-RIBAZOLE PHOSPHATASE"/>
    <property type="match status" value="1"/>
</dbReference>
<accession>A0ABW0UEH6</accession>
<keyword evidence="2" id="KW-1185">Reference proteome</keyword>
<proteinExistence type="predicted"/>
<dbReference type="Proteomes" id="UP001596110">
    <property type="component" value="Unassembled WGS sequence"/>
</dbReference>
<dbReference type="InterPro" id="IPR050275">
    <property type="entry name" value="PGM_Phosphatase"/>
</dbReference>
<dbReference type="EMBL" id="JBHSOJ010000015">
    <property type="protein sequence ID" value="MFC5630670.1"/>
    <property type="molecule type" value="Genomic_DNA"/>
</dbReference>
<dbReference type="CDD" id="cd07067">
    <property type="entry name" value="HP_PGM_like"/>
    <property type="match status" value="1"/>
</dbReference>
<evidence type="ECO:0000313" key="2">
    <source>
        <dbReference type="Proteomes" id="UP001596110"/>
    </source>
</evidence>
<evidence type="ECO:0000313" key="1">
    <source>
        <dbReference type="EMBL" id="MFC5630670.1"/>
    </source>
</evidence>
<dbReference type="SUPFAM" id="SSF53254">
    <property type="entry name" value="Phosphoglycerate mutase-like"/>
    <property type="match status" value="1"/>
</dbReference>
<dbReference type="Gene3D" id="3.40.50.1240">
    <property type="entry name" value="Phosphoglycerate mutase-like"/>
    <property type="match status" value="1"/>
</dbReference>
<sequence>MSTTVYFVRHCEPNYKNHDDSSRELTQKGLQDRQFIIKFFENKLINHIFSSPYKRAFDTVLPLAKQHKLNIITVDDFKERKIDNVWIEDFKSFTQKQWFDFSYKLTDGECLHDVQQRNMRALNQLLIDKDGQSLVIGSHGTAISTIINFFFKSYGYQDFENIKSLMPYIAEFQFNKLDCQSISIHNIFTGACHEIYSI</sequence>
<dbReference type="RefSeq" id="WP_156805779.1">
    <property type="nucleotide sequence ID" value="NZ_JBHSOJ010000015.1"/>
</dbReference>
<reference evidence="2" key="1">
    <citation type="journal article" date="2019" name="Int. J. Syst. Evol. Microbiol.">
        <title>The Global Catalogue of Microorganisms (GCM) 10K type strain sequencing project: providing services to taxonomists for standard genome sequencing and annotation.</title>
        <authorList>
            <consortium name="The Broad Institute Genomics Platform"/>
            <consortium name="The Broad Institute Genome Sequencing Center for Infectious Disease"/>
            <person name="Wu L."/>
            <person name="Ma J."/>
        </authorList>
    </citation>
    <scope>NUCLEOTIDE SEQUENCE [LARGE SCALE GENOMIC DNA]</scope>
    <source>
        <strain evidence="2">DT43</strain>
    </source>
</reference>
<organism evidence="1 2">
    <name type="scientific">Streptococcus caledonicus</name>
    <dbReference type="NCBI Taxonomy" id="2614158"/>
    <lineage>
        <taxon>Bacteria</taxon>
        <taxon>Bacillati</taxon>
        <taxon>Bacillota</taxon>
        <taxon>Bacilli</taxon>
        <taxon>Lactobacillales</taxon>
        <taxon>Streptococcaceae</taxon>
        <taxon>Streptococcus</taxon>
    </lineage>
</organism>
<gene>
    <name evidence="1" type="ORF">ACFPQ3_03510</name>
</gene>
<protein>
    <submittedName>
        <fullName evidence="1">Histidine phosphatase family protein</fullName>
    </submittedName>
</protein>
<dbReference type="PANTHER" id="PTHR48100">
    <property type="entry name" value="BROAD-SPECIFICITY PHOSPHATASE YOR283W-RELATED"/>
    <property type="match status" value="1"/>
</dbReference>
<comment type="caution">
    <text evidence="1">The sequence shown here is derived from an EMBL/GenBank/DDBJ whole genome shotgun (WGS) entry which is preliminary data.</text>
</comment>
<dbReference type="InterPro" id="IPR029033">
    <property type="entry name" value="His_PPase_superfam"/>
</dbReference>